<accession>A0ABD6CB70</accession>
<organism evidence="2 3">
    <name type="scientific">Halorientalis brevis</name>
    <dbReference type="NCBI Taxonomy" id="1126241"/>
    <lineage>
        <taxon>Archaea</taxon>
        <taxon>Methanobacteriati</taxon>
        <taxon>Methanobacteriota</taxon>
        <taxon>Stenosarchaea group</taxon>
        <taxon>Halobacteria</taxon>
        <taxon>Halobacteriales</taxon>
        <taxon>Haloarculaceae</taxon>
        <taxon>Halorientalis</taxon>
    </lineage>
</organism>
<sequence length="128" mass="13576">MAVHHSHTGVAGVPNGRQALPASVIEDLLAAPRRRALLACLTERDEPVAVDDLASVLLDADRVGASDRREARTEIYQDVLPKLTATDVVRFDSKLGTVEFTGPEALATRLTAVTNPCDGASDSGTKDK</sequence>
<evidence type="ECO:0000313" key="2">
    <source>
        <dbReference type="EMBL" id="MFD1587488.1"/>
    </source>
</evidence>
<keyword evidence="3" id="KW-1185">Reference proteome</keyword>
<name>A0ABD6CB70_9EURY</name>
<comment type="caution">
    <text evidence="2">The sequence shown here is derived from an EMBL/GenBank/DDBJ whole genome shotgun (WGS) entry which is preliminary data.</text>
</comment>
<evidence type="ECO:0000313" key="3">
    <source>
        <dbReference type="Proteomes" id="UP001597119"/>
    </source>
</evidence>
<dbReference type="InterPro" id="IPR055768">
    <property type="entry name" value="DUF7344"/>
</dbReference>
<proteinExistence type="predicted"/>
<evidence type="ECO:0000259" key="1">
    <source>
        <dbReference type="Pfam" id="PF24035"/>
    </source>
</evidence>
<reference evidence="2 3" key="1">
    <citation type="journal article" date="2019" name="Int. J. Syst. Evol. Microbiol.">
        <title>The Global Catalogue of Microorganisms (GCM) 10K type strain sequencing project: providing services to taxonomists for standard genome sequencing and annotation.</title>
        <authorList>
            <consortium name="The Broad Institute Genomics Platform"/>
            <consortium name="The Broad Institute Genome Sequencing Center for Infectious Disease"/>
            <person name="Wu L."/>
            <person name="Ma J."/>
        </authorList>
    </citation>
    <scope>NUCLEOTIDE SEQUENCE [LARGE SCALE GENOMIC DNA]</scope>
    <source>
        <strain evidence="2 3">CGMCC 1.12125</strain>
    </source>
</reference>
<dbReference type="Pfam" id="PF24035">
    <property type="entry name" value="DUF7344"/>
    <property type="match status" value="1"/>
</dbReference>
<feature type="domain" description="DUF7344" evidence="1">
    <location>
        <begin position="27"/>
        <end position="99"/>
    </location>
</feature>
<gene>
    <name evidence="2" type="ORF">ACFR9U_10870</name>
</gene>
<protein>
    <recommendedName>
        <fullName evidence="1">DUF7344 domain-containing protein</fullName>
    </recommendedName>
</protein>
<dbReference type="EMBL" id="JBHUDJ010000003">
    <property type="protein sequence ID" value="MFD1587488.1"/>
    <property type="molecule type" value="Genomic_DNA"/>
</dbReference>
<dbReference type="RefSeq" id="WP_247373340.1">
    <property type="nucleotide sequence ID" value="NZ_JALLGV010000001.1"/>
</dbReference>
<dbReference type="Proteomes" id="UP001597119">
    <property type="component" value="Unassembled WGS sequence"/>
</dbReference>
<dbReference type="AlphaFoldDB" id="A0ABD6CB70"/>